<organism evidence="2 3">
    <name type="scientific">Actinomycetospora chlora</name>
    <dbReference type="NCBI Taxonomy" id="663608"/>
    <lineage>
        <taxon>Bacteria</taxon>
        <taxon>Bacillati</taxon>
        <taxon>Actinomycetota</taxon>
        <taxon>Actinomycetes</taxon>
        <taxon>Pseudonocardiales</taxon>
        <taxon>Pseudonocardiaceae</taxon>
        <taxon>Actinomycetospora</taxon>
    </lineage>
</organism>
<evidence type="ECO:0000313" key="3">
    <source>
        <dbReference type="Proteomes" id="UP001500928"/>
    </source>
</evidence>
<keyword evidence="3" id="KW-1185">Reference proteome</keyword>
<keyword evidence="2" id="KW-0378">Hydrolase</keyword>
<dbReference type="InterPro" id="IPR001466">
    <property type="entry name" value="Beta-lactam-related"/>
</dbReference>
<protein>
    <submittedName>
        <fullName evidence="2">EstA family serine hydrolase</fullName>
    </submittedName>
</protein>
<feature type="domain" description="Beta-lactamase-related" evidence="1">
    <location>
        <begin position="20"/>
        <end position="363"/>
    </location>
</feature>
<dbReference type="SUPFAM" id="SSF56601">
    <property type="entry name" value="beta-lactamase/transpeptidase-like"/>
    <property type="match status" value="1"/>
</dbReference>
<dbReference type="InterPro" id="IPR052907">
    <property type="entry name" value="Beta-lactamase/esterase"/>
</dbReference>
<evidence type="ECO:0000313" key="2">
    <source>
        <dbReference type="EMBL" id="GAA4781158.1"/>
    </source>
</evidence>
<dbReference type="PANTHER" id="PTHR43319">
    <property type="entry name" value="BETA-LACTAMASE-RELATED"/>
    <property type="match status" value="1"/>
</dbReference>
<comment type="caution">
    <text evidence="2">The sequence shown here is derived from an EMBL/GenBank/DDBJ whole genome shotgun (WGS) entry which is preliminary data.</text>
</comment>
<gene>
    <name evidence="2" type="ORF">GCM10023200_13060</name>
</gene>
<dbReference type="Pfam" id="PF00144">
    <property type="entry name" value="Beta-lactamase"/>
    <property type="match status" value="1"/>
</dbReference>
<dbReference type="EMBL" id="BAABHO010000007">
    <property type="protein sequence ID" value="GAA4781158.1"/>
    <property type="molecule type" value="Genomic_DNA"/>
</dbReference>
<sequence length="387" mass="41269">MAAVQGHATEQFDELREALETNIAEGVEVGASIVVDVDGETVVDLWGGYRDAARTLPWTRDTIVNVWSTTKAVTALAALMLVDRRQLDPYAPVAAYWPEFAANGKEHVEVRHLLSHTSGVSGWDQPFANEDVYDLAASTSRLAAQAPWWEPGTASGYHATAYGHLVGEVVRRVSGRSLRAFVAEEIAGPLGADFSIGADEADADRIAEIVPPPPAPDAPADAPAPDPQSVAVKTFLGSAVDPTLANTAAWRAAELGAVNGHGNARSVARILSPIARGGEVDGVRLLHPATIELIFREQAHGTDLFLGIPLRWGIGFGLPEPDGVPFVRDGKLCFWGGWGGSLIIMDLERRTTISYMMNRMQPGVIGSEVSAAYCAIIERAVAPIVRA</sequence>
<dbReference type="RefSeq" id="WP_345412036.1">
    <property type="nucleotide sequence ID" value="NZ_BAABHO010000007.1"/>
</dbReference>
<dbReference type="Gene3D" id="3.40.710.10">
    <property type="entry name" value="DD-peptidase/beta-lactamase superfamily"/>
    <property type="match status" value="1"/>
</dbReference>
<dbReference type="Proteomes" id="UP001500928">
    <property type="component" value="Unassembled WGS sequence"/>
</dbReference>
<dbReference type="PANTHER" id="PTHR43319:SF3">
    <property type="entry name" value="BETA-LACTAMASE-RELATED DOMAIN-CONTAINING PROTEIN"/>
    <property type="match status" value="1"/>
</dbReference>
<accession>A0ABP9AK97</accession>
<reference evidence="3" key="1">
    <citation type="journal article" date="2019" name="Int. J. Syst. Evol. Microbiol.">
        <title>The Global Catalogue of Microorganisms (GCM) 10K type strain sequencing project: providing services to taxonomists for standard genome sequencing and annotation.</title>
        <authorList>
            <consortium name="The Broad Institute Genomics Platform"/>
            <consortium name="The Broad Institute Genome Sequencing Center for Infectious Disease"/>
            <person name="Wu L."/>
            <person name="Ma J."/>
        </authorList>
    </citation>
    <scope>NUCLEOTIDE SEQUENCE [LARGE SCALE GENOMIC DNA]</scope>
    <source>
        <strain evidence="3">JCM 17979</strain>
    </source>
</reference>
<dbReference type="GO" id="GO:0016787">
    <property type="term" value="F:hydrolase activity"/>
    <property type="evidence" value="ECO:0007669"/>
    <property type="project" value="UniProtKB-KW"/>
</dbReference>
<dbReference type="InterPro" id="IPR012338">
    <property type="entry name" value="Beta-lactam/transpept-like"/>
</dbReference>
<proteinExistence type="predicted"/>
<name>A0ABP9AK97_9PSEU</name>
<evidence type="ECO:0000259" key="1">
    <source>
        <dbReference type="Pfam" id="PF00144"/>
    </source>
</evidence>